<reference evidence="3 4" key="1">
    <citation type="submission" date="2021-05" db="EMBL/GenBank/DDBJ databases">
        <title>The draft genome of Geobacter pelophilus DSM 12255.</title>
        <authorList>
            <person name="Xu Z."/>
            <person name="Masuda Y."/>
            <person name="Itoh H."/>
            <person name="Senoo K."/>
        </authorList>
    </citation>
    <scope>NUCLEOTIDE SEQUENCE [LARGE SCALE GENOMIC DNA]</scope>
    <source>
        <strain evidence="3 4">DSM 12255</strain>
    </source>
</reference>
<dbReference type="EMBL" id="JAHCVJ010000008">
    <property type="protein sequence ID" value="MBT0666036.1"/>
    <property type="molecule type" value="Genomic_DNA"/>
</dbReference>
<dbReference type="PANTHER" id="PTHR30627:SF2">
    <property type="entry name" value="PEPTIDOGLYCAN D,D-TRANSPEPTIDASE MRDA"/>
    <property type="match status" value="1"/>
</dbReference>
<keyword evidence="1" id="KW-0472">Membrane</keyword>
<protein>
    <submittedName>
        <fullName evidence="3">Penicillin-binding protein</fullName>
    </submittedName>
</protein>
<sequence>MQDIKNITIKKKSGIKRLVPWSSEPPRNSFKRIDSEPPQRKRRLKLLLPVIACLLAAYPLFHLLVSAGNALSSVSRTPAAKEPLPKKADSENSFRLAREALASASFDGSRYRADRTDGLTVYYAINPELQDRVRKVMAEYRVPYGVFVAIEPKTGRILALASHSEADAGWEAQAPYNLYPMASLFKIITAAAALEQRKVTPQTVVPFRGRLTSENPRYWETGAKRGNQEMDLTTAMGKSVNPVFGRLANDVVGKDGIMSGIERFGFNQTLLPGEPVLSSCSSEPQDGSALMLMGAGLCKDVKISPLYAAVMMAAVANKGVMLQPLLASEIRSSQGKVLFSGESRQVRRVVSPETADQLSRMMSTTVSQGTSRKVFRDRRGRPKLAAVDIAAKTGSISGTDPPGHYSWFAAYAPINDPQIAVAALVINGAKWRIKASLLGEQALEAFFQ</sequence>
<keyword evidence="4" id="KW-1185">Reference proteome</keyword>
<gene>
    <name evidence="3" type="ORF">KI809_17120</name>
</gene>
<keyword evidence="1" id="KW-0812">Transmembrane</keyword>
<evidence type="ECO:0000256" key="1">
    <source>
        <dbReference type="SAM" id="Phobius"/>
    </source>
</evidence>
<dbReference type="GO" id="GO:0071972">
    <property type="term" value="F:peptidoglycan L,D-transpeptidase activity"/>
    <property type="evidence" value="ECO:0007669"/>
    <property type="project" value="TreeGrafter"/>
</dbReference>
<evidence type="ECO:0000313" key="4">
    <source>
        <dbReference type="Proteomes" id="UP000811899"/>
    </source>
</evidence>
<dbReference type="GO" id="GO:0008658">
    <property type="term" value="F:penicillin binding"/>
    <property type="evidence" value="ECO:0007669"/>
    <property type="project" value="InterPro"/>
</dbReference>
<dbReference type="InterPro" id="IPR050515">
    <property type="entry name" value="Beta-lactam/transpept"/>
</dbReference>
<dbReference type="Gene3D" id="3.40.710.10">
    <property type="entry name" value="DD-peptidase/beta-lactamase superfamily"/>
    <property type="match status" value="1"/>
</dbReference>
<dbReference type="InterPro" id="IPR012338">
    <property type="entry name" value="Beta-lactam/transpept-like"/>
</dbReference>
<accession>A0AAW4LCA0</accession>
<dbReference type="Pfam" id="PF00905">
    <property type="entry name" value="Transpeptidase"/>
    <property type="match status" value="1"/>
</dbReference>
<name>A0AAW4LCA0_9BACT</name>
<proteinExistence type="predicted"/>
<keyword evidence="1" id="KW-1133">Transmembrane helix</keyword>
<evidence type="ECO:0000259" key="2">
    <source>
        <dbReference type="Pfam" id="PF00905"/>
    </source>
</evidence>
<dbReference type="PANTHER" id="PTHR30627">
    <property type="entry name" value="PEPTIDOGLYCAN D,D-TRANSPEPTIDASE"/>
    <property type="match status" value="1"/>
</dbReference>
<dbReference type="GO" id="GO:0071555">
    <property type="term" value="P:cell wall organization"/>
    <property type="evidence" value="ECO:0007669"/>
    <property type="project" value="TreeGrafter"/>
</dbReference>
<dbReference type="GO" id="GO:0005886">
    <property type="term" value="C:plasma membrane"/>
    <property type="evidence" value="ECO:0007669"/>
    <property type="project" value="TreeGrafter"/>
</dbReference>
<feature type="transmembrane region" description="Helical" evidence="1">
    <location>
        <begin position="46"/>
        <end position="65"/>
    </location>
</feature>
<dbReference type="InterPro" id="IPR001460">
    <property type="entry name" value="PCN-bd_Tpept"/>
</dbReference>
<feature type="domain" description="Penicillin-binding protein transpeptidase" evidence="2">
    <location>
        <begin position="145"/>
        <end position="429"/>
    </location>
</feature>
<comment type="caution">
    <text evidence="3">The sequence shown here is derived from an EMBL/GenBank/DDBJ whole genome shotgun (WGS) entry which is preliminary data.</text>
</comment>
<organism evidence="3 4">
    <name type="scientific">Geoanaerobacter pelophilus</name>
    <dbReference type="NCBI Taxonomy" id="60036"/>
    <lineage>
        <taxon>Bacteria</taxon>
        <taxon>Pseudomonadati</taxon>
        <taxon>Thermodesulfobacteriota</taxon>
        <taxon>Desulfuromonadia</taxon>
        <taxon>Geobacterales</taxon>
        <taxon>Geobacteraceae</taxon>
        <taxon>Geoanaerobacter</taxon>
    </lineage>
</organism>
<dbReference type="Proteomes" id="UP000811899">
    <property type="component" value="Unassembled WGS sequence"/>
</dbReference>
<dbReference type="SUPFAM" id="SSF56601">
    <property type="entry name" value="beta-lactamase/transpeptidase-like"/>
    <property type="match status" value="1"/>
</dbReference>
<evidence type="ECO:0000313" key="3">
    <source>
        <dbReference type="EMBL" id="MBT0666036.1"/>
    </source>
</evidence>
<dbReference type="AlphaFoldDB" id="A0AAW4LCA0"/>